<keyword evidence="2" id="KW-1185">Reference proteome</keyword>
<reference evidence="1 2" key="1">
    <citation type="submission" date="2018-01" db="EMBL/GenBank/DDBJ databases">
        <title>Whole genome analyses suggest that Burkholderia sensu lato contains two further novel genera in the rhizoxinica-symbiotica group Mycetohabitans gen. nov., and Trinickia gen. nov.: implications for the evolution of diazotrophy and nodulation in the Burkholderiaceae.</title>
        <authorList>
            <person name="Estrada-de los Santos P."/>
            <person name="Palmer M."/>
            <person name="Chavez-Ramirez B."/>
            <person name="Beukes C."/>
            <person name="Steenkamp E.T."/>
            <person name="Hirsch A.M."/>
            <person name="Manyaka P."/>
            <person name="Maluk M."/>
            <person name="Lafos M."/>
            <person name="Crook M."/>
            <person name="Gross E."/>
            <person name="Simon M.F."/>
            <person name="Bueno dos Reis Junior F."/>
            <person name="Poole P.S."/>
            <person name="Venter S.N."/>
            <person name="James E.K."/>
        </authorList>
    </citation>
    <scope>NUCLEOTIDE SEQUENCE [LARGE SCALE GENOMIC DNA]</scope>
    <source>
        <strain evidence="1 2">GIMN1.004</strain>
    </source>
</reference>
<comment type="caution">
    <text evidence="1">The sequence shown here is derived from an EMBL/GenBank/DDBJ whole genome shotgun (WGS) entry which is preliminary data.</text>
</comment>
<proteinExistence type="predicted"/>
<dbReference type="Proteomes" id="UP000235616">
    <property type="component" value="Unassembled WGS sequence"/>
</dbReference>
<dbReference type="InterPro" id="IPR054044">
    <property type="entry name" value="PFIN"/>
</dbReference>
<name>A0A2N7VFT6_9BURK</name>
<organism evidence="1 2">
    <name type="scientific">Trinickia dabaoshanensis</name>
    <dbReference type="NCBI Taxonomy" id="564714"/>
    <lineage>
        <taxon>Bacteria</taxon>
        <taxon>Pseudomonadati</taxon>
        <taxon>Pseudomonadota</taxon>
        <taxon>Betaproteobacteria</taxon>
        <taxon>Burkholderiales</taxon>
        <taxon>Burkholderiaceae</taxon>
        <taxon>Trinickia</taxon>
    </lineage>
</organism>
<dbReference type="AlphaFoldDB" id="A0A2N7VFT6"/>
<sequence>MLTWIGRALTRAFELKRLDREARDRVRVQGCEMVGHTDHRAVWRIRAPGLPDSFMTAISGNGNRDKHVVHVDTELFYRAWLATTPTHWTPREEDCVVRAEMRKARLYPVANSRFVHSSRKPVPLAEAIVWVERGALRVGVVSGITSVFWLIANRAQSFPVEVQGYDSATRLYESVGCGPAPLSFKNLFEFEAGVDDRQYRSGWR</sequence>
<dbReference type="RefSeq" id="WP_102648171.1">
    <property type="nucleotide sequence ID" value="NZ_PNYA01000027.1"/>
</dbReference>
<dbReference type="OrthoDB" id="5679866at2"/>
<dbReference type="Pfam" id="PF22162">
    <property type="entry name" value="PFIN"/>
    <property type="match status" value="1"/>
</dbReference>
<evidence type="ECO:0000313" key="1">
    <source>
        <dbReference type="EMBL" id="PMS16020.1"/>
    </source>
</evidence>
<accession>A0A2N7VFT6</accession>
<gene>
    <name evidence="1" type="ORF">C0Z18_25200</name>
</gene>
<dbReference type="EMBL" id="PNYA01000027">
    <property type="protein sequence ID" value="PMS16020.1"/>
    <property type="molecule type" value="Genomic_DNA"/>
</dbReference>
<protein>
    <submittedName>
        <fullName evidence="1">Uncharacterized protein</fullName>
    </submittedName>
</protein>
<evidence type="ECO:0000313" key="2">
    <source>
        <dbReference type="Proteomes" id="UP000235616"/>
    </source>
</evidence>